<evidence type="ECO:0000259" key="1">
    <source>
        <dbReference type="PROSITE" id="PS51397"/>
    </source>
</evidence>
<evidence type="ECO:0000313" key="2">
    <source>
        <dbReference type="EMBL" id="CAD8302768.1"/>
    </source>
</evidence>
<organism evidence="2">
    <name type="scientific">Pseudictyota dubia</name>
    <dbReference type="NCBI Taxonomy" id="2749911"/>
    <lineage>
        <taxon>Eukaryota</taxon>
        <taxon>Sar</taxon>
        <taxon>Stramenopiles</taxon>
        <taxon>Ochrophyta</taxon>
        <taxon>Bacillariophyta</taxon>
        <taxon>Mediophyceae</taxon>
        <taxon>Biddulphiophycidae</taxon>
        <taxon>Eupodiscales</taxon>
        <taxon>Odontellaceae</taxon>
        <taxon>Pseudictyota</taxon>
    </lineage>
</organism>
<sequence length="366" mass="39820">MASPTSCHIRMLVSWRGEKIDLPLSRGATVGSLKALIVKSVDKSLLLSAGDVKILHKGRVLANDDAELYDLVVPNGGKKPPKVVRLMATGASEAEIKERDRSFEEGLRAAPRVRDDLTAVGRADLARRREAGQRTLAQAAARSRAAKAPPQYSFGHIETLPNLPDEKKAKEILTSLANDPGILACMAKHRWNVGCLAEMFPEGKVGQDEVCVMGLNQNKGQKILLRLRTDDLKGFRKILSIRKVLFHELAHNVHSDHDGDFFLLMRQIEKECNEMDWTQGSGSTIGGVVSHEGSGVGMAGHSTKFEGGTHRLGGDSDFLSHSLPARDLAARAAIMRLTAEEEEIQQCCGCGSKGVSSDKDTNSRQK</sequence>
<accession>A0A7R9VR13</accession>
<dbReference type="PANTHER" id="PTHR47796">
    <property type="entry name" value="ZINC METALLOPROTEINASE-LIKE PROTEIN"/>
    <property type="match status" value="1"/>
</dbReference>
<dbReference type="PANTHER" id="PTHR47796:SF1">
    <property type="entry name" value="OS08G0500800 PROTEIN"/>
    <property type="match status" value="1"/>
</dbReference>
<reference evidence="2" key="1">
    <citation type="submission" date="2021-01" db="EMBL/GenBank/DDBJ databases">
        <authorList>
            <person name="Corre E."/>
            <person name="Pelletier E."/>
            <person name="Niang G."/>
            <person name="Scheremetjew M."/>
            <person name="Finn R."/>
            <person name="Kale V."/>
            <person name="Holt S."/>
            <person name="Cochrane G."/>
            <person name="Meng A."/>
            <person name="Brown T."/>
            <person name="Cohen L."/>
        </authorList>
    </citation>
    <scope>NUCLEOTIDE SEQUENCE</scope>
    <source>
        <strain evidence="2">CCMP147</strain>
    </source>
</reference>
<gene>
    <name evidence="2" type="ORF">TDUB1175_LOCUS6093</name>
</gene>
<name>A0A7R9VR13_9STRA</name>
<dbReference type="SUPFAM" id="SSF54236">
    <property type="entry name" value="Ubiquitin-like"/>
    <property type="match status" value="1"/>
</dbReference>
<dbReference type="InterPro" id="IPR029071">
    <property type="entry name" value="Ubiquitin-like_domsf"/>
</dbReference>
<feature type="domain" description="WLM" evidence="1">
    <location>
        <begin position="145"/>
        <end position="338"/>
    </location>
</feature>
<dbReference type="EMBL" id="HBED01012228">
    <property type="protein sequence ID" value="CAD8302768.1"/>
    <property type="molecule type" value="Transcribed_RNA"/>
</dbReference>
<dbReference type="Pfam" id="PF08325">
    <property type="entry name" value="WLM"/>
    <property type="match status" value="1"/>
</dbReference>
<dbReference type="InterPro" id="IPR013536">
    <property type="entry name" value="WLM_dom"/>
</dbReference>
<dbReference type="CDD" id="cd17039">
    <property type="entry name" value="Ubl_ubiquitin_like"/>
    <property type="match status" value="1"/>
</dbReference>
<dbReference type="PROSITE" id="PS51397">
    <property type="entry name" value="WLM"/>
    <property type="match status" value="1"/>
</dbReference>
<protein>
    <recommendedName>
        <fullName evidence="1">WLM domain-containing protein</fullName>
    </recommendedName>
</protein>
<dbReference type="AlphaFoldDB" id="A0A7R9VR13"/>
<proteinExistence type="predicted"/>